<feature type="binding site" evidence="6">
    <location>
        <position position="118"/>
    </location>
    <ligand>
        <name>NAD(+)</name>
        <dbReference type="ChEBI" id="CHEBI:57540"/>
    </ligand>
</feature>
<dbReference type="InterPro" id="IPR020626">
    <property type="entry name" value="Asp_DH_prok"/>
</dbReference>
<dbReference type="GO" id="GO:0050661">
    <property type="term" value="F:NADP binding"/>
    <property type="evidence" value="ECO:0007669"/>
    <property type="project" value="UniProtKB-UniRule"/>
</dbReference>
<dbReference type="InterPro" id="IPR011182">
    <property type="entry name" value="L-Asp_DH"/>
</dbReference>
<dbReference type="GO" id="GO:0016639">
    <property type="term" value="F:oxidoreductase activity, acting on the CH-NH2 group of donors, NAD or NADP as acceptor"/>
    <property type="evidence" value="ECO:0007669"/>
    <property type="project" value="UniProtKB-UniRule"/>
</dbReference>
<evidence type="ECO:0000256" key="2">
    <source>
        <dbReference type="ARBA" id="ARBA00022642"/>
    </source>
</evidence>
<dbReference type="Pfam" id="PF03447">
    <property type="entry name" value="NAD_binding_3"/>
    <property type="match status" value="1"/>
</dbReference>
<comment type="pathway">
    <text evidence="6">Cofactor biosynthesis; NAD(+) biosynthesis; iminoaspartate from L-aspartate (dehydrogenase route): step 1/1.</text>
</comment>
<dbReference type="PIRSF" id="PIRSF005227">
    <property type="entry name" value="Asp_dh_NAD_syn"/>
    <property type="match status" value="1"/>
</dbReference>
<dbReference type="InterPro" id="IPR002811">
    <property type="entry name" value="Asp_DH"/>
</dbReference>
<dbReference type="PANTHER" id="PTHR31873">
    <property type="entry name" value="L-ASPARTATE DEHYDROGENASE-RELATED"/>
    <property type="match status" value="1"/>
</dbReference>
<sequence>MRVGLIGYGAVGREVARRIVADEVPGVELTRILVGHPLSESGFVETVADPTLFLRDDLDLVIEAAGHKALKQNALEIVERGISLVVVSVGALVDSGFAEQLRSVAGKRGAKIYFPSCAIAGLDRVAAAREGELRSVRLITRKPIRAWFGTFAEEHYDLANLTDKVLLYSGNAREAAARFPESVNVSAALGLAGLGMDETQVEVWIDPSLSSNVHEMDVEGDFGHMHLEVTNHPSSNPKTGVIVAMSIIKLLRNLTGPFVIGL</sequence>
<evidence type="ECO:0000256" key="5">
    <source>
        <dbReference type="ARBA" id="ARBA00023027"/>
    </source>
</evidence>
<feature type="domain" description="Aspartate dehydrogenase" evidence="7">
    <location>
        <begin position="162"/>
        <end position="248"/>
    </location>
</feature>
<gene>
    <name evidence="6" type="primary">nadX</name>
    <name evidence="9" type="ORF">COOX1_0270</name>
</gene>
<dbReference type="InterPro" id="IPR005106">
    <property type="entry name" value="Asp/hSer_DH_NAD-bd"/>
</dbReference>
<evidence type="ECO:0000256" key="3">
    <source>
        <dbReference type="ARBA" id="ARBA00022857"/>
    </source>
</evidence>
<comment type="catalytic activity">
    <reaction evidence="6">
        <text>L-aspartate + NAD(+) + H2O = oxaloacetate + NH4(+) + NADH + H(+)</text>
        <dbReference type="Rhea" id="RHEA:11788"/>
        <dbReference type="ChEBI" id="CHEBI:15377"/>
        <dbReference type="ChEBI" id="CHEBI:15378"/>
        <dbReference type="ChEBI" id="CHEBI:16452"/>
        <dbReference type="ChEBI" id="CHEBI:28938"/>
        <dbReference type="ChEBI" id="CHEBI:29991"/>
        <dbReference type="ChEBI" id="CHEBI:57540"/>
        <dbReference type="ChEBI" id="CHEBI:57945"/>
        <dbReference type="EC" id="1.4.1.21"/>
    </reaction>
</comment>
<comment type="function">
    <text evidence="6">Specifically catalyzes the NAD or NADP-dependent dehydrogenation of L-aspartate to iminoaspartate.</text>
</comment>
<dbReference type="Gene3D" id="3.30.360.10">
    <property type="entry name" value="Dihydrodipicolinate Reductase, domain 2"/>
    <property type="match status" value="1"/>
</dbReference>
<keyword evidence="4 6" id="KW-0560">Oxidoreductase</keyword>
<dbReference type="UniPathway" id="UPA00253">
    <property type="reaction ID" value="UER00456"/>
</dbReference>
<dbReference type="Gene3D" id="3.40.50.720">
    <property type="entry name" value="NAD(P)-binding Rossmann-like Domain"/>
    <property type="match status" value="1"/>
</dbReference>
<keyword evidence="3 6" id="KW-0521">NADP</keyword>
<dbReference type="EC" id="1.4.1.21" evidence="6"/>
<evidence type="ECO:0000256" key="1">
    <source>
        <dbReference type="ARBA" id="ARBA00008331"/>
    </source>
</evidence>
<keyword evidence="2 6" id="KW-0662">Pyridine nucleotide biosynthesis</keyword>
<accession>A0A6F9E0Y4</accession>
<dbReference type="SUPFAM" id="SSF55347">
    <property type="entry name" value="Glyceraldehyde-3-phosphate dehydrogenase-like, C-terminal domain"/>
    <property type="match status" value="1"/>
</dbReference>
<feature type="domain" description="Aspartate/homoserine dehydrogenase NAD-binding" evidence="8">
    <location>
        <begin position="7"/>
        <end position="115"/>
    </location>
</feature>
<comment type="catalytic activity">
    <reaction evidence="6">
        <text>L-aspartate + NADP(+) + H2O = oxaloacetate + NH4(+) + NADPH + H(+)</text>
        <dbReference type="Rhea" id="RHEA:11784"/>
        <dbReference type="ChEBI" id="CHEBI:15377"/>
        <dbReference type="ChEBI" id="CHEBI:15378"/>
        <dbReference type="ChEBI" id="CHEBI:16452"/>
        <dbReference type="ChEBI" id="CHEBI:28938"/>
        <dbReference type="ChEBI" id="CHEBI:29991"/>
        <dbReference type="ChEBI" id="CHEBI:57783"/>
        <dbReference type="ChEBI" id="CHEBI:58349"/>
        <dbReference type="EC" id="1.4.1.21"/>
    </reaction>
</comment>
<evidence type="ECO:0000259" key="7">
    <source>
        <dbReference type="Pfam" id="PF01958"/>
    </source>
</evidence>
<reference evidence="9 10" key="1">
    <citation type="submission" date="2020-04" db="EMBL/GenBank/DDBJ databases">
        <authorList>
            <person name="Hogendoorn C."/>
        </authorList>
    </citation>
    <scope>NUCLEOTIDE SEQUENCE [LARGE SCALE GENOMIC DNA]</scope>
    <source>
        <strain evidence="9">COOX1</strain>
    </source>
</reference>
<dbReference type="RefSeq" id="WP_170084710.1">
    <property type="nucleotide sequence ID" value="NZ_CP047971.1"/>
</dbReference>
<protein>
    <recommendedName>
        <fullName evidence="6">L-aspartate dehydrogenase</fullName>
        <ecNumber evidence="6">1.4.1.21</ecNumber>
    </recommendedName>
</protein>
<feature type="active site" evidence="6">
    <location>
        <position position="214"/>
    </location>
</feature>
<comment type="miscellaneous">
    <text evidence="6">The iminoaspartate product is unstable in aqueous solution and can decompose to oxaloacetate and ammonia.</text>
</comment>
<evidence type="ECO:0000259" key="8">
    <source>
        <dbReference type="Pfam" id="PF03447"/>
    </source>
</evidence>
<dbReference type="GO" id="GO:0051287">
    <property type="term" value="F:NAD binding"/>
    <property type="evidence" value="ECO:0007669"/>
    <property type="project" value="UniProtKB-UniRule"/>
</dbReference>
<proteinExistence type="inferred from homology"/>
<dbReference type="SUPFAM" id="SSF51735">
    <property type="entry name" value="NAD(P)-binding Rossmann-fold domains"/>
    <property type="match status" value="1"/>
</dbReference>
<evidence type="ECO:0000313" key="9">
    <source>
        <dbReference type="EMBL" id="CAB3390162.1"/>
    </source>
</evidence>
<evidence type="ECO:0000256" key="6">
    <source>
        <dbReference type="HAMAP-Rule" id="MF_01265"/>
    </source>
</evidence>
<organism evidence="9 10">
    <name type="scientific">Kyrpidia spormannii</name>
    <dbReference type="NCBI Taxonomy" id="2055160"/>
    <lineage>
        <taxon>Bacteria</taxon>
        <taxon>Bacillati</taxon>
        <taxon>Bacillota</taxon>
        <taxon>Bacilli</taxon>
        <taxon>Bacillales</taxon>
        <taxon>Alicyclobacillaceae</taxon>
        <taxon>Kyrpidia</taxon>
    </lineage>
</organism>
<feature type="binding site" evidence="6">
    <location>
        <position position="184"/>
    </location>
    <ligand>
        <name>NAD(+)</name>
        <dbReference type="ChEBI" id="CHEBI:57540"/>
    </ligand>
</feature>
<evidence type="ECO:0000256" key="4">
    <source>
        <dbReference type="ARBA" id="ARBA00023002"/>
    </source>
</evidence>
<dbReference type="HAMAP" id="MF_01265">
    <property type="entry name" value="NadX"/>
    <property type="match status" value="1"/>
</dbReference>
<dbReference type="NCBIfam" id="NF009828">
    <property type="entry name" value="PRK13303.1-3"/>
    <property type="match status" value="1"/>
</dbReference>
<comment type="similarity">
    <text evidence="1 6">Belongs to the L-aspartate dehydrogenase family.</text>
</comment>
<dbReference type="InterPro" id="IPR036291">
    <property type="entry name" value="NAD(P)-bd_dom_sf"/>
</dbReference>
<dbReference type="GO" id="GO:0033735">
    <property type="term" value="F:aspartate dehydrogenase [NAD(P)+] activity"/>
    <property type="evidence" value="ECO:0007669"/>
    <property type="project" value="UniProtKB-EC"/>
</dbReference>
<dbReference type="GO" id="GO:0009435">
    <property type="term" value="P:NAD+ biosynthetic process"/>
    <property type="evidence" value="ECO:0007669"/>
    <property type="project" value="UniProtKB-UniRule"/>
</dbReference>
<dbReference type="Proteomes" id="UP000502196">
    <property type="component" value="Chromosome"/>
</dbReference>
<evidence type="ECO:0000313" key="10">
    <source>
        <dbReference type="Proteomes" id="UP000502196"/>
    </source>
</evidence>
<dbReference type="AlphaFoldDB" id="A0A6F9E0Y4"/>
<dbReference type="EMBL" id="LR792683">
    <property type="protein sequence ID" value="CAB3390162.1"/>
    <property type="molecule type" value="Genomic_DNA"/>
</dbReference>
<dbReference type="PANTHER" id="PTHR31873:SF6">
    <property type="entry name" value="ASPARTATE DEHYDROGENASE DOMAIN-CONTAINING PROTEIN"/>
    <property type="match status" value="1"/>
</dbReference>
<name>A0A6F9E0Y4_9BACL</name>
<dbReference type="Pfam" id="PF01958">
    <property type="entry name" value="Asp_DH_C"/>
    <property type="match status" value="1"/>
</dbReference>
<keyword evidence="5 6" id="KW-0520">NAD</keyword>